<dbReference type="SUPFAM" id="SSF81665">
    <property type="entry name" value="Calcium ATPase, transmembrane domain M"/>
    <property type="match status" value="1"/>
</dbReference>
<dbReference type="eggNOG" id="COG2217">
    <property type="taxonomic scope" value="Bacteria"/>
</dbReference>
<dbReference type="Proteomes" id="UP000000849">
    <property type="component" value="Chromosome"/>
</dbReference>
<dbReference type="AlphaFoldDB" id="D5UJB0"/>
<dbReference type="PANTHER" id="PTHR48085">
    <property type="entry name" value="CADMIUM/ZINC-TRANSPORTING ATPASE HMA2-RELATED"/>
    <property type="match status" value="1"/>
</dbReference>
<dbReference type="SFLD" id="SFLDG00002">
    <property type="entry name" value="C1.7:_P-type_atpase_like"/>
    <property type="match status" value="1"/>
</dbReference>
<feature type="transmembrane region" description="Helical" evidence="8">
    <location>
        <begin position="12"/>
        <end position="31"/>
    </location>
</feature>
<dbReference type="InterPro" id="IPR023298">
    <property type="entry name" value="ATPase_P-typ_TM_dom_sf"/>
</dbReference>
<evidence type="ECO:0000256" key="4">
    <source>
        <dbReference type="ARBA" id="ARBA00022723"/>
    </source>
</evidence>
<keyword evidence="8" id="KW-1003">Cell membrane</keyword>
<dbReference type="NCBIfam" id="TIGR01525">
    <property type="entry name" value="ATPase-IB_hvy"/>
    <property type="match status" value="1"/>
</dbReference>
<dbReference type="OrthoDB" id="7059309at2"/>
<keyword evidence="3 8" id="KW-0812">Transmembrane</keyword>
<dbReference type="SFLD" id="SFLDF00027">
    <property type="entry name" value="p-type_atpase"/>
    <property type="match status" value="1"/>
</dbReference>
<dbReference type="Pfam" id="PF00702">
    <property type="entry name" value="Hydrolase"/>
    <property type="match status" value="1"/>
</dbReference>
<dbReference type="SUPFAM" id="SSF56784">
    <property type="entry name" value="HAD-like"/>
    <property type="match status" value="1"/>
</dbReference>
<keyword evidence="4 8" id="KW-0479">Metal-binding</keyword>
<dbReference type="InterPro" id="IPR008250">
    <property type="entry name" value="ATPase_P-typ_transduc_dom_A_sf"/>
</dbReference>
<feature type="transmembrane region" description="Helical" evidence="8">
    <location>
        <begin position="256"/>
        <end position="282"/>
    </location>
</feature>
<evidence type="ECO:0000256" key="8">
    <source>
        <dbReference type="RuleBase" id="RU362081"/>
    </source>
</evidence>
<evidence type="ECO:0000256" key="5">
    <source>
        <dbReference type="ARBA" id="ARBA00022967"/>
    </source>
</evidence>
<dbReference type="Gene3D" id="3.40.1110.10">
    <property type="entry name" value="Calcium-transporting ATPase, cytoplasmic domain N"/>
    <property type="match status" value="1"/>
</dbReference>
<dbReference type="GO" id="GO:0019829">
    <property type="term" value="F:ATPase-coupled monoatomic cation transmembrane transporter activity"/>
    <property type="evidence" value="ECO:0007669"/>
    <property type="project" value="InterPro"/>
</dbReference>
<dbReference type="Gene3D" id="3.40.50.1000">
    <property type="entry name" value="HAD superfamily/HAD-like"/>
    <property type="match status" value="1"/>
</dbReference>
<keyword evidence="6 8" id="KW-1133">Transmembrane helix</keyword>
<accession>D5UJB0</accession>
<dbReference type="EMBL" id="CP001964">
    <property type="protein sequence ID" value="ADG73633.1"/>
    <property type="molecule type" value="Genomic_DNA"/>
</dbReference>
<dbReference type="PRINTS" id="PR00119">
    <property type="entry name" value="CATATPASE"/>
</dbReference>
<feature type="domain" description="P-type ATPase A" evidence="10">
    <location>
        <begin position="117"/>
        <end position="216"/>
    </location>
</feature>
<dbReference type="Pfam" id="PF00122">
    <property type="entry name" value="E1-E2_ATPase"/>
    <property type="match status" value="1"/>
</dbReference>
<evidence type="ECO:0000313" key="12">
    <source>
        <dbReference type="Proteomes" id="UP000000849"/>
    </source>
</evidence>
<feature type="region of interest" description="Disordered" evidence="9">
    <location>
        <begin position="620"/>
        <end position="646"/>
    </location>
</feature>
<proteinExistence type="inferred from homology"/>
<dbReference type="GO" id="GO:0005886">
    <property type="term" value="C:plasma membrane"/>
    <property type="evidence" value="ECO:0007669"/>
    <property type="project" value="UniProtKB-SubCell"/>
</dbReference>
<dbReference type="InterPro" id="IPR036412">
    <property type="entry name" value="HAD-like_sf"/>
</dbReference>
<dbReference type="PROSITE" id="PS00154">
    <property type="entry name" value="ATPASE_E1_E2"/>
    <property type="match status" value="1"/>
</dbReference>
<sequence length="646" mass="65450">MTTARRTLHRRWTVPVVGGLLVLAALVTRGVPPWSDLLMVGAALVAGAATARRAVRALRARVVGIDLLVAVAAAGAVVIGDYWEAAAVTLLFALGHALTDATLHRTRAALTALVDAAPRTAVVVRGGVQVEVPADEVAVGETVVVRDGTGVPVDGVVTGGTGAVDESTVTGESIPVEKVVDDRVFAGTVSHGGMLRVRATGTGQDTTIARIVHRVEEAQDARARTAVLMDRFSAWYTPLIIALSVVAGVVTGDVALALTLLVIGCPGALVISVPVAVVAGIGRGARDGVLVKGGEHLETVARVTAVAFDKTGTLTAGRPRVADVVPVDGVDADTVLRWAARAELGSGHPLAEAVVAAAAALDVTAADEVEPVVGRGLVARADGRRVLVGTLTLLAQHGVATTAVESTVAALASAGRTPVVVALDDDVLGVLGVADPVRPEAAEAVARLRRAGVREVVVLTGDQQRVADAVGAQVGVTTVRARLLPEDKLAAVRDLQARGHVVAMVGDGVNDAPALAAADVGVAMGAAGSAVAVETADVALMAEDLLRLPHALGLARRTARVMRQNVAVALVTVATLLVGVLLGGVTMAVGMLVHEASVLVVIANAMRLLRRVPLPATAPGSVAEPVRAGRPAGAARPAPRGPVARR</sequence>
<dbReference type="KEGG" id="cfl:Cfla_0721"/>
<dbReference type="GO" id="GO:0016887">
    <property type="term" value="F:ATP hydrolysis activity"/>
    <property type="evidence" value="ECO:0007669"/>
    <property type="project" value="InterPro"/>
</dbReference>
<dbReference type="InterPro" id="IPR027256">
    <property type="entry name" value="P-typ_ATPase_IB"/>
</dbReference>
<dbReference type="RefSeq" id="WP_013115967.1">
    <property type="nucleotide sequence ID" value="NC_014151.1"/>
</dbReference>
<keyword evidence="12" id="KW-1185">Reference proteome</keyword>
<dbReference type="NCBIfam" id="TIGR01494">
    <property type="entry name" value="ATPase_P-type"/>
    <property type="match status" value="1"/>
</dbReference>
<evidence type="ECO:0000313" key="11">
    <source>
        <dbReference type="EMBL" id="ADG73633.1"/>
    </source>
</evidence>
<dbReference type="PANTHER" id="PTHR48085:SF5">
    <property type="entry name" value="CADMIUM_ZINC-TRANSPORTING ATPASE HMA4-RELATED"/>
    <property type="match status" value="1"/>
</dbReference>
<dbReference type="InterPro" id="IPR018303">
    <property type="entry name" value="ATPase_P-typ_P_site"/>
</dbReference>
<protein>
    <submittedName>
        <fullName evidence="11">Cadmium-translocating P-type ATPase</fullName>
    </submittedName>
</protein>
<evidence type="ECO:0000256" key="6">
    <source>
        <dbReference type="ARBA" id="ARBA00022989"/>
    </source>
</evidence>
<gene>
    <name evidence="11" type="ordered locus">Cfla_0721</name>
</gene>
<dbReference type="InterPro" id="IPR059000">
    <property type="entry name" value="ATPase_P-type_domA"/>
</dbReference>
<evidence type="ECO:0000256" key="3">
    <source>
        <dbReference type="ARBA" id="ARBA00022692"/>
    </source>
</evidence>
<keyword evidence="5" id="KW-1278">Translocase</keyword>
<reference evidence="11 12" key="1">
    <citation type="journal article" date="2010" name="Stand. Genomic Sci.">
        <title>Complete genome sequence of Cellulomonas flavigena type strain (134).</title>
        <authorList>
            <person name="Abt B."/>
            <person name="Foster B."/>
            <person name="Lapidus A."/>
            <person name="Clum A."/>
            <person name="Sun H."/>
            <person name="Pukall R."/>
            <person name="Lucas S."/>
            <person name="Glavina Del Rio T."/>
            <person name="Nolan M."/>
            <person name="Tice H."/>
            <person name="Cheng J.F."/>
            <person name="Pitluck S."/>
            <person name="Liolios K."/>
            <person name="Ivanova N."/>
            <person name="Mavromatis K."/>
            <person name="Ovchinnikova G."/>
            <person name="Pati A."/>
            <person name="Goodwin L."/>
            <person name="Chen A."/>
            <person name="Palaniappan K."/>
            <person name="Land M."/>
            <person name="Hauser L."/>
            <person name="Chang Y.J."/>
            <person name="Jeffries C.D."/>
            <person name="Rohde M."/>
            <person name="Goker M."/>
            <person name="Woyke T."/>
            <person name="Bristow J."/>
            <person name="Eisen J.A."/>
            <person name="Markowitz V."/>
            <person name="Hugenholtz P."/>
            <person name="Kyrpides N.C."/>
            <person name="Klenk H.P."/>
        </authorList>
    </citation>
    <scope>NUCLEOTIDE SEQUENCE [LARGE SCALE GENOMIC DNA]</scope>
    <source>
        <strain evidence="12">ATCC 482 / DSM 20109 / BCRC 11376 / JCM 18109 / NBRC 3775 / NCIMB 8073 / NRS 134</strain>
    </source>
</reference>
<dbReference type="InterPro" id="IPR023299">
    <property type="entry name" value="ATPase_P-typ_cyto_dom_N"/>
</dbReference>
<keyword evidence="8" id="KW-0067">ATP-binding</keyword>
<feature type="compositionally biased region" description="Low complexity" evidence="9">
    <location>
        <begin position="625"/>
        <end position="646"/>
    </location>
</feature>
<comment type="similarity">
    <text evidence="2 8">Belongs to the cation transport ATPase (P-type) (TC 3.A.3) family. Type IB subfamily.</text>
</comment>
<evidence type="ECO:0000256" key="1">
    <source>
        <dbReference type="ARBA" id="ARBA00004651"/>
    </source>
</evidence>
<evidence type="ECO:0000256" key="9">
    <source>
        <dbReference type="SAM" id="MobiDB-lite"/>
    </source>
</evidence>
<dbReference type="SFLD" id="SFLDS00003">
    <property type="entry name" value="Haloacid_Dehalogenase"/>
    <property type="match status" value="1"/>
</dbReference>
<dbReference type="Gene3D" id="2.70.150.10">
    <property type="entry name" value="Calcium-transporting ATPase, cytoplasmic transduction domain A"/>
    <property type="match status" value="1"/>
</dbReference>
<organism evidence="11 12">
    <name type="scientific">Cellulomonas flavigena (strain ATCC 482 / DSM 20109 / BCRC 11376 / JCM 18109 / NBRC 3775 / NCIMB 8073 / NRS 134)</name>
    <dbReference type="NCBI Taxonomy" id="446466"/>
    <lineage>
        <taxon>Bacteria</taxon>
        <taxon>Bacillati</taxon>
        <taxon>Actinomycetota</taxon>
        <taxon>Actinomycetes</taxon>
        <taxon>Micrococcales</taxon>
        <taxon>Cellulomonadaceae</taxon>
        <taxon>Cellulomonas</taxon>
    </lineage>
</organism>
<keyword evidence="8" id="KW-0547">Nucleotide-binding</keyword>
<evidence type="ECO:0000259" key="10">
    <source>
        <dbReference type="Pfam" id="PF00122"/>
    </source>
</evidence>
<dbReference type="InterPro" id="IPR051014">
    <property type="entry name" value="Cation_Transport_ATPase_IB"/>
</dbReference>
<dbReference type="GO" id="GO:0005524">
    <property type="term" value="F:ATP binding"/>
    <property type="evidence" value="ECO:0007669"/>
    <property type="project" value="UniProtKB-UniRule"/>
</dbReference>
<dbReference type="InterPro" id="IPR044492">
    <property type="entry name" value="P_typ_ATPase_HD_dom"/>
</dbReference>
<dbReference type="GO" id="GO:0046872">
    <property type="term" value="F:metal ion binding"/>
    <property type="evidence" value="ECO:0007669"/>
    <property type="project" value="UniProtKB-KW"/>
</dbReference>
<feature type="transmembrane region" description="Helical" evidence="8">
    <location>
        <begin position="566"/>
        <end position="585"/>
    </location>
</feature>
<feature type="transmembrane region" description="Helical" evidence="8">
    <location>
        <begin position="232"/>
        <end position="250"/>
    </location>
</feature>
<feature type="transmembrane region" description="Helical" evidence="8">
    <location>
        <begin position="62"/>
        <end position="79"/>
    </location>
</feature>
<dbReference type="InterPro" id="IPR001757">
    <property type="entry name" value="P_typ_ATPase"/>
</dbReference>
<dbReference type="PRINTS" id="PR00941">
    <property type="entry name" value="CDATPASE"/>
</dbReference>
<dbReference type="InterPro" id="IPR023214">
    <property type="entry name" value="HAD_sf"/>
</dbReference>
<dbReference type="FunFam" id="2.70.150.10:FF:000002">
    <property type="entry name" value="Copper-transporting ATPase 1, putative"/>
    <property type="match status" value="1"/>
</dbReference>
<evidence type="ECO:0000256" key="2">
    <source>
        <dbReference type="ARBA" id="ARBA00006024"/>
    </source>
</evidence>
<name>D5UJB0_CELFN</name>
<dbReference type="STRING" id="446466.Cfla_0721"/>
<comment type="subcellular location">
    <subcellularLocation>
        <location evidence="1">Cell membrane</location>
        <topology evidence="1">Multi-pass membrane protein</topology>
    </subcellularLocation>
</comment>
<evidence type="ECO:0000256" key="7">
    <source>
        <dbReference type="ARBA" id="ARBA00023136"/>
    </source>
</evidence>
<dbReference type="SUPFAM" id="SSF81653">
    <property type="entry name" value="Calcium ATPase, transduction domain A"/>
    <property type="match status" value="1"/>
</dbReference>
<keyword evidence="7 8" id="KW-0472">Membrane</keyword>
<dbReference type="HOGENOM" id="CLU_001771_6_3_11"/>